<dbReference type="SMART" id="SM00355">
    <property type="entry name" value="ZnF_C2H2"/>
    <property type="match status" value="2"/>
</dbReference>
<dbReference type="STRING" id="656061.D5GM75"/>
<dbReference type="KEGG" id="tml:GSTUM_00010556001"/>
<dbReference type="AlphaFoldDB" id="D5GM75"/>
<dbReference type="InterPro" id="IPR013087">
    <property type="entry name" value="Znf_C2H2_type"/>
</dbReference>
<feature type="compositionally biased region" description="Low complexity" evidence="1">
    <location>
        <begin position="505"/>
        <end position="518"/>
    </location>
</feature>
<evidence type="ECO:0000313" key="3">
    <source>
        <dbReference type="EMBL" id="CAZ85618.1"/>
    </source>
</evidence>
<dbReference type="RefSeq" id="XP_002841427.1">
    <property type="nucleotide sequence ID" value="XM_002841381.1"/>
</dbReference>
<feature type="compositionally biased region" description="Polar residues" evidence="1">
    <location>
        <begin position="226"/>
        <end position="235"/>
    </location>
</feature>
<feature type="compositionally biased region" description="Basic and acidic residues" evidence="1">
    <location>
        <begin position="535"/>
        <end position="545"/>
    </location>
</feature>
<feature type="domain" description="C2H2-type" evidence="2">
    <location>
        <begin position="610"/>
        <end position="635"/>
    </location>
</feature>
<feature type="region of interest" description="Disordered" evidence="1">
    <location>
        <begin position="983"/>
        <end position="1006"/>
    </location>
</feature>
<feature type="domain" description="C2H2-type" evidence="2">
    <location>
        <begin position="581"/>
        <end position="606"/>
    </location>
</feature>
<feature type="region of interest" description="Disordered" evidence="1">
    <location>
        <begin position="681"/>
        <end position="773"/>
    </location>
</feature>
<sequence length="1059" mass="115435">MFPFYTCRLPELQMMRSSPGDYSLQAAIPHRFTITLRLRARLFSVIRRDKQCIRTSPKAIESSVSVLCPSTTPTKASWAQTVVPVEPGAVSSACAAPTGKEKSQQLFVPVRITISGRLSYLSTFLKSVGKGAPSRLESDGLPFRKGKLVSGASNINGSSVCPAGFTGEKGCSNHTFSRGLSDLPYCTCRPPNYTTTTVIPGSKGPERDQGTLSRDSASTEERHNMSLGTNTTEGTDTYDAAPENYVEVAPSPTLTLASSSVPTLRPTHEVEVRKVSRKSVMESDFLHFYSTLKPYIVQRELPSRSVERVPRPVDDGPLPEHDGLRVLEKGPFTTPAGGTSAPEVQEPPSEPPPLPKSVGVFHEKDTEIKRADPCLASVLAAPTGSISRQLISQPIAPRGLPDEVLGKIMTWDLDVLHARTGISQTLSSSLHSAQNKWQILAFDWAFKTGDASMFRDSYSFAYNKPLALRLPCPSPRITELEVESGPVLRKAASEIQPCDGGGSGSSSSTQARQGSGSRAHLQQSKSTQPSHGRKRANDGDGDDRKGKGRGRREGPPVGGDPPPPGSEDGGVHCPYWVRYRLNCKKKSCINRKKNLSKLKEHLRRAHFLHLRCPFENCKFHAGDKFQVKRHQKTAHVGQAELEPILRTTDSKLRRKNEALGTRNLNWDQIYEICFREEPDDPVTELMVSPDGADFESEGEEEEEEFEDEEDDEDLGAQGGYGGREAPEENAEYRGRHTGDPGSAVAVEENHRENPIPPTPFKASQSMLSNGAPTIPDTPELAPMSDEGHSLDPSKTRWSGLFGENEGLPSPAPDRDNFPSFQQPLFSSAGNMIPWEAVEEHTHGKFEDFRRTLLEDLKARHGTSPKTAQQFNHVLLDVERIFGGMHHIAKLAPRLPDGGSGPVASHTRDSYSYVAQPAGQSEVPLNYYASRELFQGPANFPVRDDNLALPSLTTADTLSLHDSARPGAAPQDLVLDGVPALGPRPAMASDPVGSGMPQPQAGPSTRRVRDNFGNVLAHWNNEGLWSVGGDPSDMQSSFDFANANWWMESGQDGEGEGGGF</sequence>
<evidence type="ECO:0000256" key="1">
    <source>
        <dbReference type="SAM" id="MobiDB-lite"/>
    </source>
</evidence>
<dbReference type="InParanoid" id="D5GM75"/>
<feature type="compositionally biased region" description="Acidic residues" evidence="1">
    <location>
        <begin position="692"/>
        <end position="714"/>
    </location>
</feature>
<proteinExistence type="predicted"/>
<dbReference type="EMBL" id="FN430352">
    <property type="protein sequence ID" value="CAZ85618.1"/>
    <property type="molecule type" value="Genomic_DNA"/>
</dbReference>
<keyword evidence="4" id="KW-1185">Reference proteome</keyword>
<gene>
    <name evidence="3" type="ORF">GSTUM_00010556001</name>
</gene>
<feature type="compositionally biased region" description="Polar residues" evidence="1">
    <location>
        <begin position="520"/>
        <end position="530"/>
    </location>
</feature>
<feature type="compositionally biased region" description="Polar residues" evidence="1">
    <location>
        <begin position="761"/>
        <end position="771"/>
    </location>
</feature>
<accession>D5GM75</accession>
<feature type="region of interest" description="Disordered" evidence="1">
    <location>
        <begin position="194"/>
        <end position="238"/>
    </location>
</feature>
<dbReference type="GeneID" id="9187402"/>
<feature type="region of interest" description="Disordered" evidence="1">
    <location>
        <begin position="494"/>
        <end position="569"/>
    </location>
</feature>
<feature type="compositionally biased region" description="Basic and acidic residues" evidence="1">
    <location>
        <begin position="307"/>
        <end position="328"/>
    </location>
</feature>
<name>D5GM75_TUBMM</name>
<feature type="compositionally biased region" description="Basic and acidic residues" evidence="1">
    <location>
        <begin position="724"/>
        <end position="738"/>
    </location>
</feature>
<protein>
    <submittedName>
        <fullName evidence="3">(Perigord truffle) hypothetical protein</fullName>
    </submittedName>
</protein>
<feature type="region of interest" description="Disordered" evidence="1">
    <location>
        <begin position="307"/>
        <end position="357"/>
    </location>
</feature>
<evidence type="ECO:0000259" key="2">
    <source>
        <dbReference type="SMART" id="SM00355"/>
    </source>
</evidence>
<reference evidence="3 4" key="1">
    <citation type="journal article" date="2010" name="Nature">
        <title>Perigord black truffle genome uncovers evolutionary origins and mechanisms of symbiosis.</title>
        <authorList>
            <person name="Martin F."/>
            <person name="Kohler A."/>
            <person name="Murat C."/>
            <person name="Balestrini R."/>
            <person name="Coutinho P.M."/>
            <person name="Jaillon O."/>
            <person name="Montanini B."/>
            <person name="Morin E."/>
            <person name="Noel B."/>
            <person name="Percudani R."/>
            <person name="Porcel B."/>
            <person name="Rubini A."/>
            <person name="Amicucci A."/>
            <person name="Amselem J."/>
            <person name="Anthouard V."/>
            <person name="Arcioni S."/>
            <person name="Artiguenave F."/>
            <person name="Aury J.M."/>
            <person name="Ballario P."/>
            <person name="Bolchi A."/>
            <person name="Brenna A."/>
            <person name="Brun A."/>
            <person name="Buee M."/>
            <person name="Cantarel B."/>
            <person name="Chevalier G."/>
            <person name="Couloux A."/>
            <person name="Da Silva C."/>
            <person name="Denoeud F."/>
            <person name="Duplessis S."/>
            <person name="Ghignone S."/>
            <person name="Hilselberger B."/>
            <person name="Iotti M."/>
            <person name="Marcais B."/>
            <person name="Mello A."/>
            <person name="Miranda M."/>
            <person name="Pacioni G."/>
            <person name="Quesneville H."/>
            <person name="Riccioni C."/>
            <person name="Ruotolo R."/>
            <person name="Splivallo R."/>
            <person name="Stocchi V."/>
            <person name="Tisserant E."/>
            <person name="Viscomi A.R."/>
            <person name="Zambonelli A."/>
            <person name="Zampieri E."/>
            <person name="Henrissat B."/>
            <person name="Lebrun M.H."/>
            <person name="Paolocci F."/>
            <person name="Bonfante P."/>
            <person name="Ottonello S."/>
            <person name="Wincker P."/>
        </authorList>
    </citation>
    <scope>NUCLEOTIDE SEQUENCE [LARGE SCALE GENOMIC DNA]</scope>
    <source>
        <strain evidence="3 4">Mel28</strain>
    </source>
</reference>
<dbReference type="PANTHER" id="PTHR38166:SF1">
    <property type="entry name" value="C2H2-TYPE DOMAIN-CONTAINING PROTEIN"/>
    <property type="match status" value="1"/>
</dbReference>
<organism evidence="3 4">
    <name type="scientific">Tuber melanosporum (strain Mel28)</name>
    <name type="common">Perigord black truffle</name>
    <dbReference type="NCBI Taxonomy" id="656061"/>
    <lineage>
        <taxon>Eukaryota</taxon>
        <taxon>Fungi</taxon>
        <taxon>Dikarya</taxon>
        <taxon>Ascomycota</taxon>
        <taxon>Pezizomycotina</taxon>
        <taxon>Pezizomycetes</taxon>
        <taxon>Pezizales</taxon>
        <taxon>Tuberaceae</taxon>
        <taxon>Tuber</taxon>
    </lineage>
</organism>
<evidence type="ECO:0000313" key="4">
    <source>
        <dbReference type="Proteomes" id="UP000006911"/>
    </source>
</evidence>
<dbReference type="PANTHER" id="PTHR38166">
    <property type="entry name" value="C2H2-TYPE DOMAIN-CONTAINING PROTEIN-RELATED"/>
    <property type="match status" value="1"/>
</dbReference>
<dbReference type="Proteomes" id="UP000006911">
    <property type="component" value="Unassembled WGS sequence"/>
</dbReference>
<dbReference type="HOGENOM" id="CLU_289534_0_0_1"/>